<feature type="transmembrane region" description="Helical" evidence="11">
    <location>
        <begin position="64"/>
        <end position="86"/>
    </location>
</feature>
<dbReference type="PANTHER" id="PTHR26450">
    <property type="entry name" value="OLFACTORY RECEPTOR 56B1-RELATED"/>
    <property type="match status" value="1"/>
</dbReference>
<accession>A0AAV3B4T5</accession>
<dbReference type="Pfam" id="PF13853">
    <property type="entry name" value="7tm_4"/>
    <property type="match status" value="1"/>
</dbReference>
<feature type="transmembrane region" description="Helical" evidence="11">
    <location>
        <begin position="106"/>
        <end position="124"/>
    </location>
</feature>
<evidence type="ECO:0000256" key="6">
    <source>
        <dbReference type="ARBA" id="ARBA00022989"/>
    </source>
</evidence>
<keyword evidence="4 11" id="KW-0812">Transmembrane</keyword>
<evidence type="ECO:0000256" key="1">
    <source>
        <dbReference type="ARBA" id="ARBA00004651"/>
    </source>
</evidence>
<evidence type="ECO:0000256" key="8">
    <source>
        <dbReference type="ARBA" id="ARBA00023136"/>
    </source>
</evidence>
<feature type="transmembrane region" description="Helical" evidence="11">
    <location>
        <begin position="204"/>
        <end position="226"/>
    </location>
</feature>
<dbReference type="InterPro" id="IPR017452">
    <property type="entry name" value="GPCR_Rhodpsn_7TM"/>
</dbReference>
<feature type="transmembrane region" description="Helical" evidence="11">
    <location>
        <begin position="31"/>
        <end position="52"/>
    </location>
</feature>
<keyword evidence="2" id="KW-1003">Cell membrane</keyword>
<reference evidence="13" key="1">
    <citation type="thesis" date="2020" institute="ProQuest LLC" country="789 East Eisenhower Parkway, Ann Arbor, MI, USA">
        <title>Comparative Genomics and Chromosome Evolution.</title>
        <authorList>
            <person name="Mudd A.B."/>
        </authorList>
    </citation>
    <scope>NUCLEOTIDE SEQUENCE</scope>
    <source>
        <strain evidence="13">1538</strain>
        <tissue evidence="13">Blood</tissue>
    </source>
</reference>
<organism evidence="13 14">
    <name type="scientific">Pyxicephalus adspersus</name>
    <name type="common">African bullfrog</name>
    <dbReference type="NCBI Taxonomy" id="30357"/>
    <lineage>
        <taxon>Eukaryota</taxon>
        <taxon>Metazoa</taxon>
        <taxon>Chordata</taxon>
        <taxon>Craniata</taxon>
        <taxon>Vertebrata</taxon>
        <taxon>Euteleostomi</taxon>
        <taxon>Amphibia</taxon>
        <taxon>Batrachia</taxon>
        <taxon>Anura</taxon>
        <taxon>Neobatrachia</taxon>
        <taxon>Ranoidea</taxon>
        <taxon>Pyxicephalidae</taxon>
        <taxon>Pyxicephalinae</taxon>
        <taxon>Pyxicephalus</taxon>
    </lineage>
</organism>
<keyword evidence="5" id="KW-0552">Olfaction</keyword>
<dbReference type="GO" id="GO:0004984">
    <property type="term" value="F:olfactory receptor activity"/>
    <property type="evidence" value="ECO:0007669"/>
    <property type="project" value="InterPro"/>
</dbReference>
<evidence type="ECO:0000259" key="12">
    <source>
        <dbReference type="PROSITE" id="PS50262"/>
    </source>
</evidence>
<evidence type="ECO:0000256" key="5">
    <source>
        <dbReference type="ARBA" id="ARBA00022725"/>
    </source>
</evidence>
<evidence type="ECO:0000256" key="3">
    <source>
        <dbReference type="ARBA" id="ARBA00022606"/>
    </source>
</evidence>
<protein>
    <recommendedName>
        <fullName evidence="12">G-protein coupled receptors family 1 profile domain-containing protein</fullName>
    </recommendedName>
</protein>
<evidence type="ECO:0000256" key="10">
    <source>
        <dbReference type="ARBA" id="ARBA00023224"/>
    </source>
</evidence>
<dbReference type="EMBL" id="DYDO01000001">
    <property type="protein sequence ID" value="DBA32207.1"/>
    <property type="molecule type" value="Genomic_DNA"/>
</dbReference>
<feature type="transmembrane region" description="Helical" evidence="11">
    <location>
        <begin position="246"/>
        <end position="266"/>
    </location>
</feature>
<dbReference type="FunFam" id="1.20.1070.10:FF:000013">
    <property type="entry name" value="Olfactory receptor"/>
    <property type="match status" value="1"/>
</dbReference>
<evidence type="ECO:0000256" key="11">
    <source>
        <dbReference type="SAM" id="Phobius"/>
    </source>
</evidence>
<comment type="caution">
    <text evidence="13">The sequence shown here is derived from an EMBL/GenBank/DDBJ whole genome shotgun (WGS) entry which is preliminary data.</text>
</comment>
<feature type="domain" description="G-protein coupled receptors family 1 profile" evidence="12">
    <location>
        <begin position="46"/>
        <end position="296"/>
    </location>
</feature>
<evidence type="ECO:0000313" key="13">
    <source>
        <dbReference type="EMBL" id="DBA32207.1"/>
    </source>
</evidence>
<evidence type="ECO:0000313" key="14">
    <source>
        <dbReference type="Proteomes" id="UP001181693"/>
    </source>
</evidence>
<dbReference type="PRINTS" id="PR00245">
    <property type="entry name" value="OLFACTORYR"/>
</dbReference>
<feature type="transmembrane region" description="Helical" evidence="11">
    <location>
        <begin position="278"/>
        <end position="298"/>
    </location>
</feature>
<gene>
    <name evidence="13" type="ORF">GDO54_000016</name>
</gene>
<evidence type="ECO:0000256" key="9">
    <source>
        <dbReference type="ARBA" id="ARBA00023170"/>
    </source>
</evidence>
<dbReference type="GO" id="GO:0004930">
    <property type="term" value="F:G protein-coupled receptor activity"/>
    <property type="evidence" value="ECO:0007669"/>
    <property type="project" value="UniProtKB-KW"/>
</dbReference>
<keyword evidence="6 11" id="KW-1133">Transmembrane helix</keyword>
<dbReference type="Proteomes" id="UP001181693">
    <property type="component" value="Unassembled WGS sequence"/>
</dbReference>
<evidence type="ECO:0000256" key="4">
    <source>
        <dbReference type="ARBA" id="ARBA00022692"/>
    </source>
</evidence>
<dbReference type="AlphaFoldDB" id="A0AAV3B4T5"/>
<keyword evidence="3" id="KW-0716">Sensory transduction</keyword>
<keyword evidence="7" id="KW-0297">G-protein coupled receptor</keyword>
<evidence type="ECO:0000256" key="7">
    <source>
        <dbReference type="ARBA" id="ARBA00023040"/>
    </source>
</evidence>
<evidence type="ECO:0000256" key="2">
    <source>
        <dbReference type="ARBA" id="ARBA00022475"/>
    </source>
</evidence>
<dbReference type="InterPro" id="IPR000725">
    <property type="entry name" value="Olfact_rcpt"/>
</dbReference>
<keyword evidence="10" id="KW-0807">Transducer</keyword>
<name>A0AAV3B4T5_PYXAD</name>
<proteinExistence type="predicted"/>
<sequence>MLRLSSGQNISLFYTDFILFPFPGITNYRQILVIPFLSVYGIITILNFAISFTICWERSLHTPMYILIALLLSLNIMGTTIVMPQMLQSFLTQTQISLSGCLSHMFFSYSSTMFKSVVFLEMAFDRYIAICRPLHYHNVISRSTLIQLSMAGVARNSVLVSVLLFLASKVRYCKSNIILNFVCDYGVLLGLACGEVSKIQMVGLMIRIGITVLDITVLLVCYVKVLRTALKIAVGSARNKALNTCGNHLLVAFLVYSCGLLSSILYKVEESMTFDFQNLTRAIYFLFPALANPVVYGLRVSEIRDCLLKPWKNKFSLHKNRVWS</sequence>
<keyword evidence="8 11" id="KW-0472">Membrane</keyword>
<dbReference type="PROSITE" id="PS50262">
    <property type="entry name" value="G_PROTEIN_RECEP_F1_2"/>
    <property type="match status" value="1"/>
</dbReference>
<dbReference type="PANTHER" id="PTHR26450:SF440">
    <property type="entry name" value="OLFACTORY RECEPTOR"/>
    <property type="match status" value="1"/>
</dbReference>
<dbReference type="SUPFAM" id="SSF81321">
    <property type="entry name" value="Family A G protein-coupled receptor-like"/>
    <property type="match status" value="1"/>
</dbReference>
<dbReference type="InterPro" id="IPR050402">
    <property type="entry name" value="OR51/52/56-like"/>
</dbReference>
<keyword evidence="9" id="KW-0675">Receptor</keyword>
<keyword evidence="14" id="KW-1185">Reference proteome</keyword>
<feature type="transmembrane region" description="Helical" evidence="11">
    <location>
        <begin position="145"/>
        <end position="165"/>
    </location>
</feature>
<dbReference type="Gene3D" id="1.20.1070.10">
    <property type="entry name" value="Rhodopsin 7-helix transmembrane proteins"/>
    <property type="match status" value="1"/>
</dbReference>
<comment type="subcellular location">
    <subcellularLocation>
        <location evidence="1">Cell membrane</location>
        <topology evidence="1">Multi-pass membrane protein</topology>
    </subcellularLocation>
</comment>
<dbReference type="GO" id="GO:0005886">
    <property type="term" value="C:plasma membrane"/>
    <property type="evidence" value="ECO:0007669"/>
    <property type="project" value="UniProtKB-SubCell"/>
</dbReference>